<organism evidence="1 2">
    <name type="scientific">Gossypium arboreum</name>
    <name type="common">Tree cotton</name>
    <name type="synonym">Gossypium nanking</name>
    <dbReference type="NCBI Taxonomy" id="29729"/>
    <lineage>
        <taxon>Eukaryota</taxon>
        <taxon>Viridiplantae</taxon>
        <taxon>Streptophyta</taxon>
        <taxon>Embryophyta</taxon>
        <taxon>Tracheophyta</taxon>
        <taxon>Spermatophyta</taxon>
        <taxon>Magnoliopsida</taxon>
        <taxon>eudicotyledons</taxon>
        <taxon>Gunneridae</taxon>
        <taxon>Pentapetalae</taxon>
        <taxon>rosids</taxon>
        <taxon>malvids</taxon>
        <taxon>Malvales</taxon>
        <taxon>Malvaceae</taxon>
        <taxon>Malvoideae</taxon>
        <taxon>Gossypium</taxon>
    </lineage>
</organism>
<name>A0ABR0R2Q4_GOSAR</name>
<sequence>MRLSIRPRKIIPEEVSEELISKSHLQYLPKKRRFTLVAKVILVHMYHKESITHENCGVDEHVGESSLTNMRGTLEIKKLLLHVESIDQARVFKPGICYFGSFCGKLKHPKLCANNLFDVWTLTKEIKFNDSAYHLDSFLFYDVMLVINFLIHHKRRHENCLLDMLCNEKSIVDVGLIYHLQTLDMCVKGYSHAKLDLFDYVGFVELINSCATFFCISKSLRKKCDRFEHMLRDNAFELPCVLFIILVKELPSQIEKDRGGVFFWCVGLDGDGM</sequence>
<accession>A0ABR0R2Q4</accession>
<reference evidence="1 2" key="1">
    <citation type="submission" date="2023-03" db="EMBL/GenBank/DDBJ databases">
        <title>WGS of Gossypium arboreum.</title>
        <authorList>
            <person name="Yu D."/>
        </authorList>
    </citation>
    <scope>NUCLEOTIDE SEQUENCE [LARGE SCALE GENOMIC DNA]</scope>
    <source>
        <tissue evidence="1">Leaf</tissue>
    </source>
</reference>
<comment type="caution">
    <text evidence="1">The sequence shown here is derived from an EMBL/GenBank/DDBJ whole genome shotgun (WGS) entry which is preliminary data.</text>
</comment>
<keyword evidence="2" id="KW-1185">Reference proteome</keyword>
<evidence type="ECO:0000313" key="1">
    <source>
        <dbReference type="EMBL" id="KAK5845780.1"/>
    </source>
</evidence>
<evidence type="ECO:0000313" key="2">
    <source>
        <dbReference type="Proteomes" id="UP001358586"/>
    </source>
</evidence>
<protein>
    <submittedName>
        <fullName evidence="1">Uncharacterized protein</fullName>
    </submittedName>
</protein>
<dbReference type="EMBL" id="JARKNE010000001">
    <property type="protein sequence ID" value="KAK5845780.1"/>
    <property type="molecule type" value="Genomic_DNA"/>
</dbReference>
<proteinExistence type="predicted"/>
<gene>
    <name evidence="1" type="ORF">PVK06_002003</name>
</gene>
<dbReference type="Proteomes" id="UP001358586">
    <property type="component" value="Chromosome 1"/>
</dbReference>